<protein>
    <submittedName>
        <fullName evidence="1">Uncharacterized protein</fullName>
    </submittedName>
</protein>
<gene>
    <name evidence="1" type="ORF">NIOZUU159_00371</name>
</gene>
<reference evidence="1" key="1">
    <citation type="submission" date="2020-08" db="EMBL/GenBank/DDBJ databases">
        <title>Bridging the membrane lipid divide: bacteria of the FCB group superphylum have the potential to synthesize archaeal ether lipids.</title>
        <authorList>
            <person name="Villanueva L."/>
            <person name="von Meijenfeldt F.A.B."/>
            <person name="Westbye A.B."/>
            <person name="Yadav S."/>
            <person name="Hopmans E.C."/>
            <person name="Dutilh B.E."/>
            <person name="Sinninghe Damste J.S."/>
        </authorList>
    </citation>
    <scope>NUCLEOTIDE SEQUENCE</scope>
    <source>
        <strain evidence="1">NIOZ-UU159</strain>
    </source>
</reference>
<dbReference type="EMBL" id="MW030612">
    <property type="protein sequence ID" value="QPI16874.1"/>
    <property type="molecule type" value="Genomic_DNA"/>
</dbReference>
<accession>A0A7S9XEG2</accession>
<evidence type="ECO:0000313" key="1">
    <source>
        <dbReference type="EMBL" id="QPI16874.1"/>
    </source>
</evidence>
<organism evidence="1">
    <name type="scientific">Virus NIOZ-UU159</name>
    <dbReference type="NCBI Taxonomy" id="2763270"/>
    <lineage>
        <taxon>Viruses</taxon>
    </lineage>
</organism>
<sequence>MDNYITNDNNLSMIKIWHSIKKNLIKRKPKLDSDNINENLFNRSLTNFSASDIFLKKKMIKKQII</sequence>
<proteinExistence type="predicted"/>
<name>A0A7S9XEG2_9VIRU</name>